<dbReference type="InterPro" id="IPR036291">
    <property type="entry name" value="NAD(P)-bd_dom_sf"/>
</dbReference>
<name>A0A3A4N2C4_ABYX5</name>
<evidence type="ECO:0000313" key="3">
    <source>
        <dbReference type="Proteomes" id="UP000265882"/>
    </source>
</evidence>
<dbReference type="PANTHER" id="PTHR42760">
    <property type="entry name" value="SHORT-CHAIN DEHYDROGENASES/REDUCTASES FAMILY MEMBER"/>
    <property type="match status" value="1"/>
</dbReference>
<comment type="caution">
    <text evidence="2">The sequence shown here is derived from an EMBL/GenBank/DDBJ whole genome shotgun (WGS) entry which is preliminary data.</text>
</comment>
<dbReference type="PRINTS" id="PR00081">
    <property type="entry name" value="GDHRDH"/>
</dbReference>
<dbReference type="GO" id="GO:0030497">
    <property type="term" value="P:fatty acid elongation"/>
    <property type="evidence" value="ECO:0007669"/>
    <property type="project" value="TreeGrafter"/>
</dbReference>
<accession>A0A3A4N2C4</accession>
<dbReference type="Proteomes" id="UP000265882">
    <property type="component" value="Unassembled WGS sequence"/>
</dbReference>
<dbReference type="Pfam" id="PF13561">
    <property type="entry name" value="adh_short_C2"/>
    <property type="match status" value="1"/>
</dbReference>
<protein>
    <submittedName>
        <fullName evidence="2">SDR family oxidoreductase</fullName>
    </submittedName>
</protein>
<dbReference type="EMBL" id="QZKU01000128">
    <property type="protein sequence ID" value="RJP16118.1"/>
    <property type="molecule type" value="Genomic_DNA"/>
</dbReference>
<evidence type="ECO:0000313" key="2">
    <source>
        <dbReference type="EMBL" id="RJP16118.1"/>
    </source>
</evidence>
<reference evidence="2 3" key="1">
    <citation type="journal article" date="2017" name="ISME J.">
        <title>Energy and carbon metabolisms in a deep terrestrial subsurface fluid microbial community.</title>
        <authorList>
            <person name="Momper L."/>
            <person name="Jungbluth S.P."/>
            <person name="Lee M.D."/>
            <person name="Amend J.P."/>
        </authorList>
    </citation>
    <scope>NUCLEOTIDE SEQUENCE [LARGE SCALE GENOMIC DNA]</scope>
    <source>
        <strain evidence="2">SURF_5</strain>
    </source>
</reference>
<proteinExistence type="inferred from homology"/>
<organism evidence="2 3">
    <name type="scientific">Abyssobacteria bacterium (strain SURF_5)</name>
    <dbReference type="NCBI Taxonomy" id="2093360"/>
    <lineage>
        <taxon>Bacteria</taxon>
        <taxon>Pseudomonadati</taxon>
        <taxon>Candidatus Hydrogenedentota</taxon>
        <taxon>Candidatus Abyssobacteria</taxon>
    </lineage>
</organism>
<gene>
    <name evidence="2" type="ORF">C4520_19070</name>
</gene>
<comment type="similarity">
    <text evidence="1">Belongs to the short-chain dehydrogenases/reductases (SDR) family.</text>
</comment>
<sequence length="272" mass="29042">MGSIDLRKLKGKVALVTGAARGLGRRYALRLAMFGADVVINDVNLDSAREFGEELTAESVMAEIEAYKVRSLGIECNVGDKTAVERMVAKVIAEFGRIDILINNAGGLAGQVFESFASSVSETDLRATIDRNLMGTIYCSQAASVPMKEQRSGKIINVASQAGLQAQPGGVYASYGAAKAGIIRYTSYLAQELGPYNITVNCIAPAYIETARLREIAFKHDAIRQNVLAQVPLGRLGTEDDCAKVAVDFLCTDLADYVTGQTISICGGAIKF</sequence>
<dbReference type="SUPFAM" id="SSF51735">
    <property type="entry name" value="NAD(P)-binding Rossmann-fold domains"/>
    <property type="match status" value="1"/>
</dbReference>
<dbReference type="FunFam" id="3.40.50.720:FF:000084">
    <property type="entry name" value="Short-chain dehydrogenase reductase"/>
    <property type="match status" value="1"/>
</dbReference>
<dbReference type="AlphaFoldDB" id="A0A3A4N2C4"/>
<dbReference type="Gene3D" id="3.40.50.720">
    <property type="entry name" value="NAD(P)-binding Rossmann-like Domain"/>
    <property type="match status" value="1"/>
</dbReference>
<dbReference type="PRINTS" id="PR00080">
    <property type="entry name" value="SDRFAMILY"/>
</dbReference>
<evidence type="ECO:0000256" key="1">
    <source>
        <dbReference type="ARBA" id="ARBA00006484"/>
    </source>
</evidence>
<dbReference type="PANTHER" id="PTHR42760:SF40">
    <property type="entry name" value="3-OXOACYL-[ACYL-CARRIER-PROTEIN] REDUCTASE, CHLOROPLASTIC"/>
    <property type="match status" value="1"/>
</dbReference>
<dbReference type="InterPro" id="IPR002347">
    <property type="entry name" value="SDR_fam"/>
</dbReference>
<dbReference type="GO" id="GO:0016616">
    <property type="term" value="F:oxidoreductase activity, acting on the CH-OH group of donors, NAD or NADP as acceptor"/>
    <property type="evidence" value="ECO:0007669"/>
    <property type="project" value="TreeGrafter"/>
</dbReference>